<evidence type="ECO:0000313" key="1">
    <source>
        <dbReference type="EMBL" id="KAK3337260.1"/>
    </source>
</evidence>
<comment type="caution">
    <text evidence="1">The sequence shown here is derived from an EMBL/GenBank/DDBJ whole genome shotgun (WGS) entry which is preliminary data.</text>
</comment>
<protein>
    <submittedName>
        <fullName evidence="1">Uncharacterized protein</fullName>
    </submittedName>
</protein>
<reference evidence="1" key="1">
    <citation type="journal article" date="2023" name="Mol. Phylogenet. Evol.">
        <title>Genome-scale phylogeny and comparative genomics of the fungal order Sordariales.</title>
        <authorList>
            <person name="Hensen N."/>
            <person name="Bonometti L."/>
            <person name="Westerberg I."/>
            <person name="Brannstrom I.O."/>
            <person name="Guillou S."/>
            <person name="Cros-Aarteil S."/>
            <person name="Calhoun S."/>
            <person name="Haridas S."/>
            <person name="Kuo A."/>
            <person name="Mondo S."/>
            <person name="Pangilinan J."/>
            <person name="Riley R."/>
            <person name="LaButti K."/>
            <person name="Andreopoulos B."/>
            <person name="Lipzen A."/>
            <person name="Chen C."/>
            <person name="Yan M."/>
            <person name="Daum C."/>
            <person name="Ng V."/>
            <person name="Clum A."/>
            <person name="Steindorff A."/>
            <person name="Ohm R.A."/>
            <person name="Martin F."/>
            <person name="Silar P."/>
            <person name="Natvig D.O."/>
            <person name="Lalanne C."/>
            <person name="Gautier V."/>
            <person name="Ament-Velasquez S.L."/>
            <person name="Kruys A."/>
            <person name="Hutchinson M.I."/>
            <person name="Powell A.J."/>
            <person name="Barry K."/>
            <person name="Miller A.N."/>
            <person name="Grigoriev I.V."/>
            <person name="Debuchy R."/>
            <person name="Gladieux P."/>
            <person name="Hiltunen Thoren M."/>
            <person name="Johannesson H."/>
        </authorList>
    </citation>
    <scope>NUCLEOTIDE SEQUENCE</scope>
    <source>
        <strain evidence="1">SMH4131-1</strain>
    </source>
</reference>
<organism evidence="1 2">
    <name type="scientific">Cercophora scortea</name>
    <dbReference type="NCBI Taxonomy" id="314031"/>
    <lineage>
        <taxon>Eukaryota</taxon>
        <taxon>Fungi</taxon>
        <taxon>Dikarya</taxon>
        <taxon>Ascomycota</taxon>
        <taxon>Pezizomycotina</taxon>
        <taxon>Sordariomycetes</taxon>
        <taxon>Sordariomycetidae</taxon>
        <taxon>Sordariales</taxon>
        <taxon>Lasiosphaeriaceae</taxon>
        <taxon>Cercophora</taxon>
    </lineage>
</organism>
<reference evidence="1" key="2">
    <citation type="submission" date="2023-06" db="EMBL/GenBank/DDBJ databases">
        <authorList>
            <consortium name="Lawrence Berkeley National Laboratory"/>
            <person name="Haridas S."/>
            <person name="Hensen N."/>
            <person name="Bonometti L."/>
            <person name="Westerberg I."/>
            <person name="Brannstrom I.O."/>
            <person name="Guillou S."/>
            <person name="Cros-Aarteil S."/>
            <person name="Calhoun S."/>
            <person name="Kuo A."/>
            <person name="Mondo S."/>
            <person name="Pangilinan J."/>
            <person name="Riley R."/>
            <person name="Labutti K."/>
            <person name="Andreopoulos B."/>
            <person name="Lipzen A."/>
            <person name="Chen C."/>
            <person name="Yanf M."/>
            <person name="Daum C."/>
            <person name="Ng V."/>
            <person name="Clum A."/>
            <person name="Steindorff A."/>
            <person name="Ohm R."/>
            <person name="Martin F."/>
            <person name="Silar P."/>
            <person name="Natvig D."/>
            <person name="Lalanne C."/>
            <person name="Gautier V."/>
            <person name="Ament-Velasquez S.L."/>
            <person name="Kruys A."/>
            <person name="Hutchinson M.I."/>
            <person name="Powell A.J."/>
            <person name="Barry K."/>
            <person name="Miller A.N."/>
            <person name="Grigoriev I.V."/>
            <person name="Debuchy R."/>
            <person name="Gladieux P."/>
            <person name="Thoren M.H."/>
            <person name="Johannesson H."/>
        </authorList>
    </citation>
    <scope>NUCLEOTIDE SEQUENCE</scope>
    <source>
        <strain evidence="1">SMH4131-1</strain>
    </source>
</reference>
<dbReference type="EMBL" id="JAUEPO010000001">
    <property type="protein sequence ID" value="KAK3337260.1"/>
    <property type="molecule type" value="Genomic_DNA"/>
</dbReference>
<proteinExistence type="predicted"/>
<accession>A0AAE0J649</accession>
<gene>
    <name evidence="1" type="ORF">B0T19DRAFT_412008</name>
</gene>
<keyword evidence="2" id="KW-1185">Reference proteome</keyword>
<dbReference type="Proteomes" id="UP001286456">
    <property type="component" value="Unassembled WGS sequence"/>
</dbReference>
<dbReference type="AlphaFoldDB" id="A0AAE0J649"/>
<name>A0AAE0J649_9PEZI</name>
<sequence length="619" mass="68356">MCLLDILTTVKMHIYRGKMQFVGDDAGAYQEQLTLVILTSFHLGEPVYLCWQWTRVTDGDQVKNKVIAQEFGTISSVEPDGDDVRIGFYSNGDYLFAALVPSNTNTKPPFSSLRVWARRNDGSMAGTRSLHTAIKVYSCPTSTTSQIRWNFYVGKMTYNETDTENDSVDDEAIMVLFPNTCAVGDAVCTYFQWTAKADGGKKVNENLEGKIQSIDFDTGECKIKFSAGSTYRFEGTYSTVGDSLQLKMHESAGDKTSSSIHLDIAAPTKTRRTKRGLFYRTALVKNDTEETVVISLVDSSNSSTTKGRILTATGAALTFAGLMSGAAAPGTILAGLASGINIASAGFAVATEIDSWFPADRAVEDVVLFPGHSIHRVSTMIWGNSNAQILKFKIEGDKTLNLYSAVREDLGDAEWTLSQTLDGIKSKKLLSLGLDAAKEIVYRGFVNVEGFMPIATKSEAMSEGNLLELGAETIFTAKHDGTDSRKHGVWTDNKVSFEWDNTKELYYVQPTNPWGIGRSVSHHKNGRLSLRLRGYKVTTAEKYKALLSDNNFADEDDVLRFMGTVQVGHHLRVCSWVKGGELYKYGDYNNGELKLEKADSADCFVFLLIKDFLPYQRMV</sequence>
<evidence type="ECO:0000313" key="2">
    <source>
        <dbReference type="Proteomes" id="UP001286456"/>
    </source>
</evidence>